<dbReference type="InParanoid" id="A0A1V8SEC9"/>
<evidence type="ECO:0000313" key="2">
    <source>
        <dbReference type="EMBL" id="OQN97506.1"/>
    </source>
</evidence>
<proteinExistence type="predicted"/>
<name>A0A1V8SEC9_9PEZI</name>
<dbReference type="STRING" id="1507870.A0A1V8SEC9"/>
<dbReference type="AlphaFoldDB" id="A0A1V8SEC9"/>
<dbReference type="Pfam" id="PF00646">
    <property type="entry name" value="F-box"/>
    <property type="match status" value="1"/>
</dbReference>
<dbReference type="InterPro" id="IPR036047">
    <property type="entry name" value="F-box-like_dom_sf"/>
</dbReference>
<accession>A0A1V8SEC9</accession>
<comment type="caution">
    <text evidence="2">The sequence shown here is derived from an EMBL/GenBank/DDBJ whole genome shotgun (WGS) entry which is preliminary data.</text>
</comment>
<evidence type="ECO:0000259" key="1">
    <source>
        <dbReference type="Pfam" id="PF00646"/>
    </source>
</evidence>
<reference evidence="3" key="1">
    <citation type="submission" date="2017-03" db="EMBL/GenBank/DDBJ databases">
        <title>Genomes of endolithic fungi from Antarctica.</title>
        <authorList>
            <person name="Coleine C."/>
            <person name="Masonjones S."/>
            <person name="Stajich J.E."/>
        </authorList>
    </citation>
    <scope>NUCLEOTIDE SEQUENCE [LARGE SCALE GENOMIC DNA]</scope>
    <source>
        <strain evidence="3">CCFEE 5527</strain>
    </source>
</reference>
<dbReference type="Gene3D" id="1.20.1280.50">
    <property type="match status" value="1"/>
</dbReference>
<gene>
    <name evidence="2" type="ORF">B0A48_16659</name>
</gene>
<protein>
    <recommendedName>
        <fullName evidence="1">F-box domain-containing protein</fullName>
    </recommendedName>
</protein>
<dbReference type="EMBL" id="NAJO01000053">
    <property type="protein sequence ID" value="OQN97506.1"/>
    <property type="molecule type" value="Genomic_DNA"/>
</dbReference>
<dbReference type="Proteomes" id="UP000192596">
    <property type="component" value="Unassembled WGS sequence"/>
</dbReference>
<keyword evidence="3" id="KW-1185">Reference proteome</keyword>
<dbReference type="SUPFAM" id="SSF81383">
    <property type="entry name" value="F-box domain"/>
    <property type="match status" value="1"/>
</dbReference>
<organism evidence="2 3">
    <name type="scientific">Cryoendolithus antarcticus</name>
    <dbReference type="NCBI Taxonomy" id="1507870"/>
    <lineage>
        <taxon>Eukaryota</taxon>
        <taxon>Fungi</taxon>
        <taxon>Dikarya</taxon>
        <taxon>Ascomycota</taxon>
        <taxon>Pezizomycotina</taxon>
        <taxon>Dothideomycetes</taxon>
        <taxon>Dothideomycetidae</taxon>
        <taxon>Cladosporiales</taxon>
        <taxon>Cladosporiaceae</taxon>
        <taxon>Cryoendolithus</taxon>
    </lineage>
</organism>
<evidence type="ECO:0000313" key="3">
    <source>
        <dbReference type="Proteomes" id="UP000192596"/>
    </source>
</evidence>
<dbReference type="InterPro" id="IPR001810">
    <property type="entry name" value="F-box_dom"/>
</dbReference>
<feature type="domain" description="F-box" evidence="1">
    <location>
        <begin position="14"/>
        <end position="47"/>
    </location>
</feature>
<sequence>MASTAVARAIGITEILELILLHLDTKTLLLSQRVSKDWKNVIASSHILQVALYFRQSETPPHVGFENLNSLLAAGCEPPGARWWSTARPLEFAPESSAMWMYPFSHPSSDDCIYFADYTRLGRPSRFRRGVGTGVMEDFWIGGLLCEWVDYM</sequence>